<proteinExistence type="inferred from homology"/>
<sequence length="273" mass="30113">MLYRVEGIVIRSTDYGEGNKIVTLLTPTHGKQGVVIRGARKPKSRYGALAQLFTYGEYSFYKSGSLGTLNSGEVIEPFRELREGLEGPAYASYAAELTDRAVGDEDASAFLFRQLKACLAALAEGKDPAVVMRVYEMVVIGAAGYLPVLDECVNCGRTEEPFRFSPSAGGALCPLCRHRDPAALELDPGVWKLLRLFAGLDLNRLGSISLKDSSKRQLQLALRRWMDHHLGLNLKSRNFLDQWERHGELLGRPAEEGTRESRAEPETDDGPAV</sequence>
<dbReference type="Gene3D" id="2.40.50.140">
    <property type="entry name" value="Nucleic acid-binding proteins"/>
    <property type="match status" value="1"/>
</dbReference>
<organism evidence="10 11">
    <name type="scientific">Cohnella pontilimi</name>
    <dbReference type="NCBI Taxonomy" id="2564100"/>
    <lineage>
        <taxon>Bacteria</taxon>
        <taxon>Bacillati</taxon>
        <taxon>Bacillota</taxon>
        <taxon>Bacilli</taxon>
        <taxon>Bacillales</taxon>
        <taxon>Paenibacillaceae</taxon>
        <taxon>Cohnella</taxon>
    </lineage>
</organism>
<dbReference type="GO" id="GO:0006302">
    <property type="term" value="P:double-strand break repair"/>
    <property type="evidence" value="ECO:0007669"/>
    <property type="project" value="TreeGrafter"/>
</dbReference>
<dbReference type="RefSeq" id="WP_136776781.1">
    <property type="nucleotide sequence ID" value="NZ_SUPK01000002.1"/>
</dbReference>
<evidence type="ECO:0000313" key="11">
    <source>
        <dbReference type="Proteomes" id="UP000309673"/>
    </source>
</evidence>
<comment type="similarity">
    <text evidence="1 7">Belongs to the RecO family.</text>
</comment>
<dbReference type="OrthoDB" id="9797083at2"/>
<dbReference type="PANTHER" id="PTHR33991">
    <property type="entry name" value="DNA REPAIR PROTEIN RECO"/>
    <property type="match status" value="1"/>
</dbReference>
<dbReference type="InterPro" id="IPR042242">
    <property type="entry name" value="RecO_C"/>
</dbReference>
<protein>
    <recommendedName>
        <fullName evidence="2 7">DNA repair protein RecO</fullName>
    </recommendedName>
    <alternativeName>
        <fullName evidence="6 7">Recombination protein O</fullName>
    </alternativeName>
</protein>
<keyword evidence="4 7" id="KW-0233">DNA recombination</keyword>
<evidence type="ECO:0000256" key="1">
    <source>
        <dbReference type="ARBA" id="ARBA00007452"/>
    </source>
</evidence>
<keyword evidence="11" id="KW-1185">Reference proteome</keyword>
<gene>
    <name evidence="7 10" type="primary">recO</name>
    <name evidence="10" type="ORF">E5161_05900</name>
</gene>
<dbReference type="EMBL" id="SUPK01000002">
    <property type="protein sequence ID" value="TJY43417.1"/>
    <property type="molecule type" value="Genomic_DNA"/>
</dbReference>
<evidence type="ECO:0000259" key="9">
    <source>
        <dbReference type="Pfam" id="PF11967"/>
    </source>
</evidence>
<feature type="domain" description="DNA replication/recombination mediator RecO N-terminal" evidence="9">
    <location>
        <begin position="1"/>
        <end position="78"/>
    </location>
</feature>
<evidence type="ECO:0000256" key="6">
    <source>
        <dbReference type="ARBA" id="ARBA00033409"/>
    </source>
</evidence>
<dbReference type="SUPFAM" id="SSF50249">
    <property type="entry name" value="Nucleic acid-binding proteins"/>
    <property type="match status" value="1"/>
</dbReference>
<dbReference type="PANTHER" id="PTHR33991:SF1">
    <property type="entry name" value="DNA REPAIR PROTEIN RECO"/>
    <property type="match status" value="1"/>
</dbReference>
<evidence type="ECO:0000256" key="2">
    <source>
        <dbReference type="ARBA" id="ARBA00021310"/>
    </source>
</evidence>
<dbReference type="Gene3D" id="1.20.1440.120">
    <property type="entry name" value="Recombination protein O, C-terminal domain"/>
    <property type="match status" value="1"/>
</dbReference>
<dbReference type="InterPro" id="IPR003717">
    <property type="entry name" value="RecO"/>
</dbReference>
<dbReference type="Proteomes" id="UP000309673">
    <property type="component" value="Unassembled WGS sequence"/>
</dbReference>
<reference evidence="10 11" key="1">
    <citation type="submission" date="2019-04" db="EMBL/GenBank/DDBJ databases">
        <title>Cohnella sp. nov., isolated from soil.</title>
        <authorList>
            <person name="Kim W."/>
        </authorList>
    </citation>
    <scope>NUCLEOTIDE SEQUENCE [LARGE SCALE GENOMIC DNA]</scope>
    <source>
        <strain evidence="10 11">CAU 1483</strain>
    </source>
</reference>
<dbReference type="Pfam" id="PF11967">
    <property type="entry name" value="RecO_N"/>
    <property type="match status" value="1"/>
</dbReference>
<dbReference type="InterPro" id="IPR012340">
    <property type="entry name" value="NA-bd_OB-fold"/>
</dbReference>
<evidence type="ECO:0000256" key="8">
    <source>
        <dbReference type="SAM" id="MobiDB-lite"/>
    </source>
</evidence>
<evidence type="ECO:0000256" key="4">
    <source>
        <dbReference type="ARBA" id="ARBA00023172"/>
    </source>
</evidence>
<keyword evidence="5 7" id="KW-0234">DNA repair</keyword>
<evidence type="ECO:0000256" key="7">
    <source>
        <dbReference type="HAMAP-Rule" id="MF_00201"/>
    </source>
</evidence>
<name>A0A4U0FEZ0_9BACL</name>
<dbReference type="GO" id="GO:0043590">
    <property type="term" value="C:bacterial nucleoid"/>
    <property type="evidence" value="ECO:0007669"/>
    <property type="project" value="TreeGrafter"/>
</dbReference>
<evidence type="ECO:0000256" key="5">
    <source>
        <dbReference type="ARBA" id="ARBA00023204"/>
    </source>
</evidence>
<dbReference type="GO" id="GO:0006310">
    <property type="term" value="P:DNA recombination"/>
    <property type="evidence" value="ECO:0007669"/>
    <property type="project" value="UniProtKB-UniRule"/>
</dbReference>
<dbReference type="NCBIfam" id="TIGR00613">
    <property type="entry name" value="reco"/>
    <property type="match status" value="1"/>
</dbReference>
<comment type="function">
    <text evidence="7">Involved in DNA repair and RecF pathway recombination.</text>
</comment>
<evidence type="ECO:0000313" key="10">
    <source>
        <dbReference type="EMBL" id="TJY43417.1"/>
    </source>
</evidence>
<dbReference type="InterPro" id="IPR022572">
    <property type="entry name" value="DNA_rep/recomb_RecO_N"/>
</dbReference>
<feature type="region of interest" description="Disordered" evidence="8">
    <location>
        <begin position="250"/>
        <end position="273"/>
    </location>
</feature>
<comment type="caution">
    <text evidence="10">The sequence shown here is derived from an EMBL/GenBank/DDBJ whole genome shotgun (WGS) entry which is preliminary data.</text>
</comment>
<feature type="compositionally biased region" description="Basic and acidic residues" evidence="8">
    <location>
        <begin position="250"/>
        <end position="265"/>
    </location>
</feature>
<dbReference type="HAMAP" id="MF_00201">
    <property type="entry name" value="RecO"/>
    <property type="match status" value="1"/>
</dbReference>
<evidence type="ECO:0000256" key="3">
    <source>
        <dbReference type="ARBA" id="ARBA00022763"/>
    </source>
</evidence>
<dbReference type="AlphaFoldDB" id="A0A4U0FEZ0"/>
<accession>A0A4U0FEZ0</accession>
<keyword evidence="3 7" id="KW-0227">DNA damage</keyword>
<dbReference type="Pfam" id="PF02565">
    <property type="entry name" value="RecO_C"/>
    <property type="match status" value="1"/>
</dbReference>
<dbReference type="SUPFAM" id="SSF57863">
    <property type="entry name" value="ArfGap/RecO-like zinc finger"/>
    <property type="match status" value="1"/>
</dbReference>
<dbReference type="InterPro" id="IPR037278">
    <property type="entry name" value="ARFGAP/RecO"/>
</dbReference>